<dbReference type="PANTHER" id="PTHR30213:SF0">
    <property type="entry name" value="UPF0761 MEMBRANE PROTEIN YIHY"/>
    <property type="match status" value="1"/>
</dbReference>
<dbReference type="AlphaFoldDB" id="A0A644W3E2"/>
<evidence type="ECO:0000256" key="1">
    <source>
        <dbReference type="ARBA" id="ARBA00004651"/>
    </source>
</evidence>
<feature type="transmembrane region" description="Helical" evidence="6">
    <location>
        <begin position="243"/>
        <end position="269"/>
    </location>
</feature>
<dbReference type="GO" id="GO:0005886">
    <property type="term" value="C:plasma membrane"/>
    <property type="evidence" value="ECO:0007669"/>
    <property type="project" value="UniProtKB-SubCell"/>
</dbReference>
<keyword evidence="4 6" id="KW-1133">Transmembrane helix</keyword>
<proteinExistence type="predicted"/>
<comment type="caution">
    <text evidence="7">The sequence shown here is derived from an EMBL/GenBank/DDBJ whole genome shotgun (WGS) entry which is preliminary data.</text>
</comment>
<reference evidence="7" key="1">
    <citation type="submission" date="2019-08" db="EMBL/GenBank/DDBJ databases">
        <authorList>
            <person name="Kucharzyk K."/>
            <person name="Murdoch R.W."/>
            <person name="Higgins S."/>
            <person name="Loffler F."/>
        </authorList>
    </citation>
    <scope>NUCLEOTIDE SEQUENCE</scope>
</reference>
<evidence type="ECO:0000313" key="7">
    <source>
        <dbReference type="EMBL" id="MPL98249.1"/>
    </source>
</evidence>
<keyword evidence="5 6" id="KW-0472">Membrane</keyword>
<feature type="transmembrane region" description="Helical" evidence="6">
    <location>
        <begin position="142"/>
        <end position="169"/>
    </location>
</feature>
<evidence type="ECO:0000256" key="2">
    <source>
        <dbReference type="ARBA" id="ARBA00022475"/>
    </source>
</evidence>
<gene>
    <name evidence="7" type="ORF">SDC9_44449</name>
</gene>
<evidence type="ECO:0000256" key="5">
    <source>
        <dbReference type="ARBA" id="ARBA00023136"/>
    </source>
</evidence>
<feature type="transmembrane region" description="Helical" evidence="6">
    <location>
        <begin position="38"/>
        <end position="64"/>
    </location>
</feature>
<feature type="transmembrane region" description="Helical" evidence="6">
    <location>
        <begin position="210"/>
        <end position="231"/>
    </location>
</feature>
<name>A0A644W3E2_9ZZZZ</name>
<accession>A0A644W3E2</accession>
<evidence type="ECO:0000256" key="4">
    <source>
        <dbReference type="ARBA" id="ARBA00022989"/>
    </source>
</evidence>
<dbReference type="PANTHER" id="PTHR30213">
    <property type="entry name" value="INNER MEMBRANE PROTEIN YHJD"/>
    <property type="match status" value="1"/>
</dbReference>
<feature type="transmembrane region" description="Helical" evidence="6">
    <location>
        <begin position="98"/>
        <end position="121"/>
    </location>
</feature>
<dbReference type="InterPro" id="IPR017039">
    <property type="entry name" value="Virul_fac_BrkB"/>
</dbReference>
<keyword evidence="2" id="KW-1003">Cell membrane</keyword>
<protein>
    <submittedName>
        <fullName evidence="7">Uncharacterized protein</fullName>
    </submittedName>
</protein>
<evidence type="ECO:0000256" key="3">
    <source>
        <dbReference type="ARBA" id="ARBA00022692"/>
    </source>
</evidence>
<dbReference type="NCBIfam" id="TIGR00765">
    <property type="entry name" value="yihY_not_rbn"/>
    <property type="match status" value="1"/>
</dbReference>
<evidence type="ECO:0000256" key="6">
    <source>
        <dbReference type="SAM" id="Phobius"/>
    </source>
</evidence>
<dbReference type="Pfam" id="PF03631">
    <property type="entry name" value="Virul_fac_BrkB"/>
    <property type="match status" value="1"/>
</dbReference>
<dbReference type="EMBL" id="VSSQ01000597">
    <property type="protein sequence ID" value="MPL98249.1"/>
    <property type="molecule type" value="Genomic_DNA"/>
</dbReference>
<sequence>MKTTLWSVVQQNLKRLGKFVAIVFRQAMKDNILNSASGLVYSTLLAIVPALTFIFTFFNILGVLEPLTDFISQWLGELAGPQAGSELMVLLNRYTRNATSLGVVGLVSFLITMVLLINKVWSVINQIYRSSRSRNPLKRFAGYVTFLIVASLLLAAYVSVQSVMASWYLDLLGVSIGRWSSVLRTIAPSLIVALVLFMLIYFVPNTKVRFDAAFLGSLAGLLFISIFSKFTTILTSMATNFSVIYGSFAAVFLFLFFCYVFWATVFFSVELAYVHQFRPDASSFIGLPQSPALQLSEGTNIMMLIGSNFRDGKGATSVREMLDRLAIPYNRLQGFLSLLTQLDFITPTNNSHTSFIPKQPLESLRLQDLVIGLYGLETMDEVEHDTAGEAVALQVQDRGIASLGSLTIENLLQRI</sequence>
<organism evidence="7">
    <name type="scientific">bioreactor metagenome</name>
    <dbReference type="NCBI Taxonomy" id="1076179"/>
    <lineage>
        <taxon>unclassified sequences</taxon>
        <taxon>metagenomes</taxon>
        <taxon>ecological metagenomes</taxon>
    </lineage>
</organism>
<comment type="subcellular location">
    <subcellularLocation>
        <location evidence="1">Cell membrane</location>
        <topology evidence="1">Multi-pass membrane protein</topology>
    </subcellularLocation>
</comment>
<feature type="transmembrane region" description="Helical" evidence="6">
    <location>
        <begin position="181"/>
        <end position="203"/>
    </location>
</feature>
<keyword evidence="3 6" id="KW-0812">Transmembrane</keyword>